<accession>A0A098S595</accession>
<dbReference type="GO" id="GO:0030170">
    <property type="term" value="F:pyridoxal phosphate binding"/>
    <property type="evidence" value="ECO:0007669"/>
    <property type="project" value="InterPro"/>
</dbReference>
<dbReference type="Pfam" id="PF03476">
    <property type="entry name" value="MOSC_N"/>
    <property type="match status" value="1"/>
</dbReference>
<dbReference type="OrthoDB" id="581532at2"/>
<dbReference type="PROSITE" id="PS51340">
    <property type="entry name" value="MOSC"/>
    <property type="match status" value="1"/>
</dbReference>
<keyword evidence="3" id="KW-1185">Reference proteome</keyword>
<dbReference type="InterPro" id="IPR011037">
    <property type="entry name" value="Pyrv_Knase-like_insert_dom_sf"/>
</dbReference>
<evidence type="ECO:0000313" key="2">
    <source>
        <dbReference type="EMBL" id="KGE86327.1"/>
    </source>
</evidence>
<evidence type="ECO:0000313" key="3">
    <source>
        <dbReference type="Proteomes" id="UP000029736"/>
    </source>
</evidence>
<sequence length="268" mass="29785">MKQISGIYIYPVKSLGGVQLSESAVGPRGLAYDRQWMVVDMKGMFITQRKVPKMALIQPVLREGELVLAHRRDRDDYMVTPLSGPEQDIDVPVQVWEDSVKAKLCREEVNEWLSDQLGTFCRLVYLPLPNARPLAEKYGRPGESTLFADSCPLLITGEAALQDLNSHLADPVPMDRFRPNLVFTGGAAYEEDEWSSFTISGVPLRGIRKCTRCKVINTDQTTAAVYQEPLATLATYRRDAQGVNFGLHATLGEEQGTALIRLGDQISA</sequence>
<dbReference type="GO" id="GO:0003824">
    <property type="term" value="F:catalytic activity"/>
    <property type="evidence" value="ECO:0007669"/>
    <property type="project" value="InterPro"/>
</dbReference>
<dbReference type="SUPFAM" id="SSF50800">
    <property type="entry name" value="PK beta-barrel domain-like"/>
    <property type="match status" value="1"/>
</dbReference>
<dbReference type="RefSeq" id="WP_044225014.1">
    <property type="nucleotide sequence ID" value="NZ_JBKAGJ010000010.1"/>
</dbReference>
<dbReference type="EMBL" id="JPOS01000079">
    <property type="protein sequence ID" value="KGE86327.1"/>
    <property type="molecule type" value="Genomic_DNA"/>
</dbReference>
<dbReference type="Pfam" id="PF03473">
    <property type="entry name" value="MOSC"/>
    <property type="match status" value="1"/>
</dbReference>
<protein>
    <recommendedName>
        <fullName evidence="1">MOSC domain-containing protein</fullName>
    </recommendedName>
</protein>
<evidence type="ECO:0000259" key="1">
    <source>
        <dbReference type="PROSITE" id="PS51340"/>
    </source>
</evidence>
<dbReference type="PANTHER" id="PTHR14237:SF19">
    <property type="entry name" value="MITOCHONDRIAL AMIDOXIME REDUCING COMPONENT 1"/>
    <property type="match status" value="1"/>
</dbReference>
<dbReference type="Proteomes" id="UP000029736">
    <property type="component" value="Unassembled WGS sequence"/>
</dbReference>
<gene>
    <name evidence="2" type="ORF">IX84_21220</name>
</gene>
<dbReference type="PANTHER" id="PTHR14237">
    <property type="entry name" value="MOLYBDOPTERIN COFACTOR SULFURASE MOSC"/>
    <property type="match status" value="1"/>
</dbReference>
<proteinExistence type="predicted"/>
<organism evidence="2 3">
    <name type="scientific">Phaeodactylibacter xiamenensis</name>
    <dbReference type="NCBI Taxonomy" id="1524460"/>
    <lineage>
        <taxon>Bacteria</taxon>
        <taxon>Pseudomonadati</taxon>
        <taxon>Bacteroidota</taxon>
        <taxon>Saprospiria</taxon>
        <taxon>Saprospirales</taxon>
        <taxon>Haliscomenobacteraceae</taxon>
        <taxon>Phaeodactylibacter</taxon>
    </lineage>
</organism>
<dbReference type="AlphaFoldDB" id="A0A098S595"/>
<reference evidence="2 3" key="1">
    <citation type="journal article" date="2014" name="Int. J. Syst. Evol. Microbiol.">
        <title>Phaeodactylibacter xiamenensis gen. nov., sp. nov., a member of the family Saprospiraceae isolated from the marine alga Phaeodactylum tricornutum.</title>
        <authorList>
            <person name="Chen Z.Jr."/>
            <person name="Lei X."/>
            <person name="Lai Q."/>
            <person name="Li Y."/>
            <person name="Zhang B."/>
            <person name="Zhang J."/>
            <person name="Zhang H."/>
            <person name="Yang L."/>
            <person name="Zheng W."/>
            <person name="Tian Y."/>
            <person name="Yu Z."/>
            <person name="Xu H.Jr."/>
            <person name="Zheng T."/>
        </authorList>
    </citation>
    <scope>NUCLEOTIDE SEQUENCE [LARGE SCALE GENOMIC DNA]</scope>
    <source>
        <strain evidence="2 3">KD52</strain>
    </source>
</reference>
<dbReference type="STRING" id="1524460.IX84_21220"/>
<dbReference type="InterPro" id="IPR005302">
    <property type="entry name" value="MoCF_Sase_C"/>
</dbReference>
<feature type="domain" description="MOSC" evidence="1">
    <location>
        <begin position="126"/>
        <end position="268"/>
    </location>
</feature>
<dbReference type="SUPFAM" id="SSF141673">
    <property type="entry name" value="MOSC N-terminal domain-like"/>
    <property type="match status" value="1"/>
</dbReference>
<name>A0A098S595_9BACT</name>
<dbReference type="InterPro" id="IPR005303">
    <property type="entry name" value="MOCOS_middle"/>
</dbReference>
<comment type="caution">
    <text evidence="2">The sequence shown here is derived from an EMBL/GenBank/DDBJ whole genome shotgun (WGS) entry which is preliminary data.</text>
</comment>
<dbReference type="GO" id="GO:0030151">
    <property type="term" value="F:molybdenum ion binding"/>
    <property type="evidence" value="ECO:0007669"/>
    <property type="project" value="InterPro"/>
</dbReference>